<feature type="compositionally biased region" description="Basic and acidic residues" evidence="1">
    <location>
        <begin position="413"/>
        <end position="428"/>
    </location>
</feature>
<organism evidence="2 3">
    <name type="scientific">Iris pallida</name>
    <name type="common">Sweet iris</name>
    <dbReference type="NCBI Taxonomy" id="29817"/>
    <lineage>
        <taxon>Eukaryota</taxon>
        <taxon>Viridiplantae</taxon>
        <taxon>Streptophyta</taxon>
        <taxon>Embryophyta</taxon>
        <taxon>Tracheophyta</taxon>
        <taxon>Spermatophyta</taxon>
        <taxon>Magnoliopsida</taxon>
        <taxon>Liliopsida</taxon>
        <taxon>Asparagales</taxon>
        <taxon>Iridaceae</taxon>
        <taxon>Iridoideae</taxon>
        <taxon>Irideae</taxon>
        <taxon>Iris</taxon>
    </lineage>
</organism>
<evidence type="ECO:0000256" key="1">
    <source>
        <dbReference type="SAM" id="MobiDB-lite"/>
    </source>
</evidence>
<dbReference type="PANTHER" id="PTHR35504">
    <property type="entry name" value="PROTEIN EMBRYONIC FLOWER 1"/>
    <property type="match status" value="1"/>
</dbReference>
<proteinExistence type="predicted"/>
<feature type="region of interest" description="Disordered" evidence="1">
    <location>
        <begin position="607"/>
        <end position="629"/>
    </location>
</feature>
<dbReference type="GO" id="GO:0048367">
    <property type="term" value="P:shoot system development"/>
    <property type="evidence" value="ECO:0007669"/>
    <property type="project" value="InterPro"/>
</dbReference>
<feature type="region of interest" description="Disordered" evidence="1">
    <location>
        <begin position="379"/>
        <end position="449"/>
    </location>
</feature>
<dbReference type="GO" id="GO:0045892">
    <property type="term" value="P:negative regulation of DNA-templated transcription"/>
    <property type="evidence" value="ECO:0007669"/>
    <property type="project" value="InterPro"/>
</dbReference>
<evidence type="ECO:0000313" key="2">
    <source>
        <dbReference type="EMBL" id="KAJ6828496.1"/>
    </source>
</evidence>
<feature type="region of interest" description="Disordered" evidence="1">
    <location>
        <begin position="1142"/>
        <end position="1162"/>
    </location>
</feature>
<accession>A0AAX6GI89</accession>
<dbReference type="PANTHER" id="PTHR35504:SF1">
    <property type="entry name" value="PROTEIN EMBRYONIC FLOWER 1"/>
    <property type="match status" value="1"/>
</dbReference>
<keyword evidence="3" id="KW-1185">Reference proteome</keyword>
<dbReference type="Proteomes" id="UP001140949">
    <property type="component" value="Unassembled WGS sequence"/>
</dbReference>
<comment type="caution">
    <text evidence="2">The sequence shown here is derived from an EMBL/GenBank/DDBJ whole genome shotgun (WGS) entry which is preliminary data.</text>
</comment>
<reference evidence="2" key="2">
    <citation type="submission" date="2023-04" db="EMBL/GenBank/DDBJ databases">
        <authorList>
            <person name="Bruccoleri R.E."/>
            <person name="Oakeley E.J."/>
            <person name="Faust A.-M."/>
            <person name="Dessus-Babus S."/>
            <person name="Altorfer M."/>
            <person name="Burckhardt D."/>
            <person name="Oertli M."/>
            <person name="Naumann U."/>
            <person name="Petersen F."/>
            <person name="Wong J."/>
        </authorList>
    </citation>
    <scope>NUCLEOTIDE SEQUENCE</scope>
    <source>
        <strain evidence="2">GSM-AAB239-AS_SAM_17_03QT</strain>
        <tissue evidence="2">Leaf</tissue>
    </source>
</reference>
<dbReference type="GO" id="GO:0009910">
    <property type="term" value="P:negative regulation of flower development"/>
    <property type="evidence" value="ECO:0007669"/>
    <property type="project" value="InterPro"/>
</dbReference>
<dbReference type="EMBL" id="JANAVB010019200">
    <property type="protein sequence ID" value="KAJ6828496.1"/>
    <property type="molecule type" value="Genomic_DNA"/>
</dbReference>
<reference evidence="2" key="1">
    <citation type="journal article" date="2023" name="GigaByte">
        <title>Genome assembly of the bearded iris, Iris pallida Lam.</title>
        <authorList>
            <person name="Bruccoleri R.E."/>
            <person name="Oakeley E.J."/>
            <person name="Faust A.M.E."/>
            <person name="Altorfer M."/>
            <person name="Dessus-Babus S."/>
            <person name="Burckhardt D."/>
            <person name="Oertli M."/>
            <person name="Naumann U."/>
            <person name="Petersen F."/>
            <person name="Wong J."/>
        </authorList>
    </citation>
    <scope>NUCLEOTIDE SEQUENCE</scope>
    <source>
        <strain evidence="2">GSM-AAB239-AS_SAM_17_03QT</strain>
    </source>
</reference>
<evidence type="ECO:0000313" key="3">
    <source>
        <dbReference type="Proteomes" id="UP001140949"/>
    </source>
</evidence>
<sequence length="1172" mass="130248">MEVDLRTDGSIKNSGIVSLSGHSQAIMVPGELVLSNNQEQEAYKCEHFSIRGYVAEVRKREMKLCWPLFKIHDCRSDEQPNLAPPLFVKKFRRWNCQNCLQEISDPETAIENGIALNIQNDLVKSDYPSSTGTTTVESQPPTIKTIASLPNQSEERVVERESFIPGSNGECLPLICCGQQVNDLQSSDFIKEGISIPRSGHDKCHKYKKCMSPTIIVATEGEAFQGGNITVRSNRSEDAILGKQKFDIVLPSKRKDTELVHGVGDAEISNKVIASTSFNAPLPDQKDDHGINETMKIKDLCRNVVKDIWMPRKDNTIQPSHHDRDRHEETDADMDLVHTQDDVMNPAVSVDRPQNKRAPKLRSLHDIFRSDEIRKAEKVGISSGGAGTNSNDNDKKKSMGRGNSGVNGNYNVKSDKSKSEVETPDCRSDLVTQKAESKPNRKRTIPSDGEGPCLVHWLKRLPRKAKSHKGDAQGKHIDTDVGKCRSVVVRDLDLNREYCGEEDEQEIVGEKSNLMTDVEIMRPPCMPKEDELPLKGYMITQHQPACASHSTNPHSKLSVVTKSKDLHQGRKTQERVDKKISLSNKKNKMPQTEDGILSRTQCLKRNGFQLHEKGTKKQTTTWTSEQPDEDDIPMDIVELLARHRHERHLMNGMTDIGSTHNLPVMTEGIKDDNRCSMADYRSNHNLEMMTGTTKDVNMWGIGGAHGKKVSDETHWRISPEESQSNFKEYNYPVRNDRKVECGPESYHSYSMSKQNHHIDLNQEAPISASIGFPAFSPYIGLSVSADQPPNRNFFPQNVSRDRMEMLALCSDHMNHTTPGHNSSSFIHDGSSVLVNGTPAFRNFDLNFNCNDLHPRGTPKAVAHNAGYQMMLDLSGKHLLIYKAKDESSISEGRTSATKPCAVSVNGHNSKMMDPAELDTNETISALNLLRLMDQAACSGEPRCSSIHSIRSAQLGQGNELLQSEVGIRSSEAAKFPILVHKADHGQQPRNSGIPIRPVARVGVLGPLLQKEIATNSSNSKPSFGFQVSSEQSSLKTNAMGKGEAFHTATATATKTMNAQTSISRDVSSKEVGYSIGSLENTGCSVAGSSIVQHATNNKNETLQPVVSTCKMEVCLLNRNPADFAMVDEDSEYMIGYKEHRRKYTPRSKNLQPPSNLKGKKRQRVMKVNNLRG</sequence>
<dbReference type="InterPro" id="IPR034583">
    <property type="entry name" value="EMF1"/>
</dbReference>
<name>A0AAX6GI89_IRIPA</name>
<gene>
    <name evidence="2" type="ORF">M6B38_362055</name>
</gene>
<dbReference type="AlphaFoldDB" id="A0AAX6GI89"/>
<protein>
    <submittedName>
        <fullName evidence="2">Protein EMBRYONIC FLOWER 1 isoform X1</fullName>
    </submittedName>
</protein>